<gene>
    <name evidence="3" type="ORF">GCM10007888_37380</name>
    <name evidence="2" type="ORF">MOX02_54680</name>
</gene>
<feature type="region of interest" description="Disordered" evidence="1">
    <location>
        <begin position="68"/>
        <end position="106"/>
    </location>
</feature>
<dbReference type="Proteomes" id="UP001156856">
    <property type="component" value="Unassembled WGS sequence"/>
</dbReference>
<evidence type="ECO:0000313" key="4">
    <source>
        <dbReference type="Proteomes" id="UP000321960"/>
    </source>
</evidence>
<organism evidence="2 4">
    <name type="scientific">Methylobacterium oxalidis</name>
    <dbReference type="NCBI Taxonomy" id="944322"/>
    <lineage>
        <taxon>Bacteria</taxon>
        <taxon>Pseudomonadati</taxon>
        <taxon>Pseudomonadota</taxon>
        <taxon>Alphaproteobacteria</taxon>
        <taxon>Hyphomicrobiales</taxon>
        <taxon>Methylobacteriaceae</taxon>
        <taxon>Methylobacterium</taxon>
    </lineage>
</organism>
<reference evidence="3" key="4">
    <citation type="submission" date="2023-01" db="EMBL/GenBank/DDBJ databases">
        <title>Draft genome sequence of Methylobacterium oxalidis strain NBRC 107715.</title>
        <authorList>
            <person name="Sun Q."/>
            <person name="Mori K."/>
        </authorList>
    </citation>
    <scope>NUCLEOTIDE SEQUENCE</scope>
    <source>
        <strain evidence="3">NBRC 107715</strain>
    </source>
</reference>
<name>A0A512JBV1_9HYPH</name>
<sequence length="106" mass="11969">MDVTNLIDSYGDAAFGEACEKARRARANGDLTERLIWTQIALKVGHRSFGNFPTLLVRARSAQTEQVRKLRPALKCKRRRRGAQQERTSRRDAESGSLNLAAAERR</sequence>
<dbReference type="EMBL" id="BJZU01000153">
    <property type="protein sequence ID" value="GEP07430.1"/>
    <property type="molecule type" value="Genomic_DNA"/>
</dbReference>
<reference evidence="5" key="2">
    <citation type="journal article" date="2019" name="Int. J. Syst. Evol. Microbiol.">
        <title>The Global Catalogue of Microorganisms (GCM) 10K type strain sequencing project: providing services to taxonomists for standard genome sequencing and annotation.</title>
        <authorList>
            <consortium name="The Broad Institute Genomics Platform"/>
            <consortium name="The Broad Institute Genome Sequencing Center for Infectious Disease"/>
            <person name="Wu L."/>
            <person name="Ma J."/>
        </authorList>
    </citation>
    <scope>NUCLEOTIDE SEQUENCE [LARGE SCALE GENOMIC DNA]</scope>
    <source>
        <strain evidence="5">NBRC 107715</strain>
    </source>
</reference>
<proteinExistence type="predicted"/>
<protein>
    <submittedName>
        <fullName evidence="2">Uncharacterized protein</fullName>
    </submittedName>
</protein>
<dbReference type="Proteomes" id="UP000321960">
    <property type="component" value="Unassembled WGS sequence"/>
</dbReference>
<dbReference type="EMBL" id="BSPK01000069">
    <property type="protein sequence ID" value="GLS65356.1"/>
    <property type="molecule type" value="Genomic_DNA"/>
</dbReference>
<feature type="compositionally biased region" description="Basic and acidic residues" evidence="1">
    <location>
        <begin position="83"/>
        <end position="94"/>
    </location>
</feature>
<evidence type="ECO:0000313" key="3">
    <source>
        <dbReference type="EMBL" id="GLS65356.1"/>
    </source>
</evidence>
<reference evidence="3" key="1">
    <citation type="journal article" date="2014" name="Int. J. Syst. Evol. Microbiol.">
        <title>Complete genome of a new Firmicutes species belonging to the dominant human colonic microbiota ('Ruminococcus bicirculans') reveals two chromosomes and a selective capacity to utilize plant glucans.</title>
        <authorList>
            <consortium name="NISC Comparative Sequencing Program"/>
            <person name="Wegmann U."/>
            <person name="Louis P."/>
            <person name="Goesmann A."/>
            <person name="Henrissat B."/>
            <person name="Duncan S.H."/>
            <person name="Flint H.J."/>
        </authorList>
    </citation>
    <scope>NUCLEOTIDE SEQUENCE</scope>
    <source>
        <strain evidence="3">NBRC 107715</strain>
    </source>
</reference>
<keyword evidence="5" id="KW-1185">Reference proteome</keyword>
<evidence type="ECO:0000313" key="5">
    <source>
        <dbReference type="Proteomes" id="UP001156856"/>
    </source>
</evidence>
<reference evidence="2 4" key="3">
    <citation type="submission" date="2019-07" db="EMBL/GenBank/DDBJ databases">
        <title>Whole genome shotgun sequence of Methylobacterium oxalidis NBRC 107715.</title>
        <authorList>
            <person name="Hosoyama A."/>
            <person name="Uohara A."/>
            <person name="Ohji S."/>
            <person name="Ichikawa N."/>
        </authorList>
    </citation>
    <scope>NUCLEOTIDE SEQUENCE [LARGE SCALE GENOMIC DNA]</scope>
    <source>
        <strain evidence="2 4">NBRC 107715</strain>
    </source>
</reference>
<evidence type="ECO:0000256" key="1">
    <source>
        <dbReference type="SAM" id="MobiDB-lite"/>
    </source>
</evidence>
<accession>A0A512JBV1</accession>
<dbReference type="AlphaFoldDB" id="A0A512JBV1"/>
<evidence type="ECO:0000313" key="2">
    <source>
        <dbReference type="EMBL" id="GEP07430.1"/>
    </source>
</evidence>
<comment type="caution">
    <text evidence="2">The sequence shown here is derived from an EMBL/GenBank/DDBJ whole genome shotgun (WGS) entry which is preliminary data.</text>
</comment>
<feature type="compositionally biased region" description="Basic residues" evidence="1">
    <location>
        <begin position="69"/>
        <end position="82"/>
    </location>
</feature>